<dbReference type="InterPro" id="IPR029069">
    <property type="entry name" value="HotDog_dom_sf"/>
</dbReference>
<dbReference type="PANTHER" id="PTHR31793">
    <property type="entry name" value="4-HYDROXYBENZOYL-COA THIOESTERASE FAMILY MEMBER"/>
    <property type="match status" value="1"/>
</dbReference>
<reference evidence="4" key="1">
    <citation type="journal article" date="2019" name="Int. J. Syst. Evol. Microbiol.">
        <title>The Global Catalogue of Microorganisms (GCM) 10K type strain sequencing project: providing services to taxonomists for standard genome sequencing and annotation.</title>
        <authorList>
            <consortium name="The Broad Institute Genomics Platform"/>
            <consortium name="The Broad Institute Genome Sequencing Center for Infectious Disease"/>
            <person name="Wu L."/>
            <person name="Ma J."/>
        </authorList>
    </citation>
    <scope>NUCLEOTIDE SEQUENCE [LARGE SCALE GENOMIC DNA]</scope>
    <source>
        <strain evidence="4">JCM 17759</strain>
    </source>
</reference>
<dbReference type="EMBL" id="BAABGA010000062">
    <property type="protein sequence ID" value="GAA4462480.1"/>
    <property type="molecule type" value="Genomic_DNA"/>
</dbReference>
<dbReference type="Proteomes" id="UP001500840">
    <property type="component" value="Unassembled WGS sequence"/>
</dbReference>
<evidence type="ECO:0000256" key="1">
    <source>
        <dbReference type="ARBA" id="ARBA00005953"/>
    </source>
</evidence>
<accession>A0ABP8N744</accession>
<protein>
    <submittedName>
        <fullName evidence="3">Acyl-CoA thioesterase</fullName>
    </submittedName>
</protein>
<gene>
    <name evidence="3" type="ORF">GCM10023156_46370</name>
</gene>
<dbReference type="CDD" id="cd00586">
    <property type="entry name" value="4HBT"/>
    <property type="match status" value="1"/>
</dbReference>
<evidence type="ECO:0000256" key="2">
    <source>
        <dbReference type="ARBA" id="ARBA00022801"/>
    </source>
</evidence>
<dbReference type="Pfam" id="PF13279">
    <property type="entry name" value="4HBT_2"/>
    <property type="match status" value="1"/>
</dbReference>
<dbReference type="PANTHER" id="PTHR31793:SF27">
    <property type="entry name" value="NOVEL THIOESTERASE SUPERFAMILY DOMAIN AND SAPOSIN A-TYPE DOMAIN CONTAINING PROTEIN (0610012H03RIK)"/>
    <property type="match status" value="1"/>
</dbReference>
<sequence length="143" mass="16386">MQSYFDVTHTVLPEEIDSQLHVHNLRYVQWTLWAASKHSAANGWDSKAAAAEGLGWVVRKHDITYRAAAVAGDELVIRTWINEIDRYASTRKYLICRPADRCVLARAETRWVYVDLRVHKVVAIPEAVRDKMQISSTPPMPWA</sequence>
<keyword evidence="2" id="KW-0378">Hydrolase</keyword>
<comment type="similarity">
    <text evidence="1">Belongs to the 4-hydroxybenzoyl-CoA thioesterase family.</text>
</comment>
<evidence type="ECO:0000313" key="3">
    <source>
        <dbReference type="EMBL" id="GAA4462480.1"/>
    </source>
</evidence>
<proteinExistence type="inferred from homology"/>
<evidence type="ECO:0000313" key="4">
    <source>
        <dbReference type="Proteomes" id="UP001500840"/>
    </source>
</evidence>
<dbReference type="SUPFAM" id="SSF54637">
    <property type="entry name" value="Thioesterase/thiol ester dehydrase-isomerase"/>
    <property type="match status" value="1"/>
</dbReference>
<name>A0ABP8N744_9BACT</name>
<comment type="caution">
    <text evidence="3">The sequence shown here is derived from an EMBL/GenBank/DDBJ whole genome shotgun (WGS) entry which is preliminary data.</text>
</comment>
<dbReference type="Gene3D" id="3.10.129.10">
    <property type="entry name" value="Hotdog Thioesterase"/>
    <property type="match status" value="1"/>
</dbReference>
<keyword evidence="4" id="KW-1185">Reference proteome</keyword>
<dbReference type="RefSeq" id="WP_339939283.1">
    <property type="nucleotide sequence ID" value="NZ_BAABGA010000062.1"/>
</dbReference>
<dbReference type="InterPro" id="IPR050563">
    <property type="entry name" value="4-hydroxybenzoyl-CoA_TE"/>
</dbReference>
<organism evidence="3 4">
    <name type="scientific">Novipirellula rosea</name>
    <dbReference type="NCBI Taxonomy" id="1031540"/>
    <lineage>
        <taxon>Bacteria</taxon>
        <taxon>Pseudomonadati</taxon>
        <taxon>Planctomycetota</taxon>
        <taxon>Planctomycetia</taxon>
        <taxon>Pirellulales</taxon>
        <taxon>Pirellulaceae</taxon>
        <taxon>Novipirellula</taxon>
    </lineage>
</organism>